<evidence type="ECO:0008006" key="4">
    <source>
        <dbReference type="Google" id="ProtNLM"/>
    </source>
</evidence>
<dbReference type="GO" id="GO:0016491">
    <property type="term" value="F:oxidoreductase activity"/>
    <property type="evidence" value="ECO:0007669"/>
    <property type="project" value="UniProtKB-KW"/>
</dbReference>
<proteinExistence type="predicted"/>
<dbReference type="HOGENOM" id="CLU_007383_9_6_1"/>
<dbReference type="PANTHER" id="PTHR10366:SF564">
    <property type="entry name" value="STEROL-4-ALPHA-CARBOXYLATE 3-DEHYDROGENASE, DECARBOXYLATING"/>
    <property type="match status" value="1"/>
</dbReference>
<dbReference type="EMBL" id="KI392596">
    <property type="protein sequence ID" value="ERN12858.1"/>
    <property type="molecule type" value="Genomic_DNA"/>
</dbReference>
<organism evidence="2 3">
    <name type="scientific">Amborella trichopoda</name>
    <dbReference type="NCBI Taxonomy" id="13333"/>
    <lineage>
        <taxon>Eukaryota</taxon>
        <taxon>Viridiplantae</taxon>
        <taxon>Streptophyta</taxon>
        <taxon>Embryophyta</taxon>
        <taxon>Tracheophyta</taxon>
        <taxon>Spermatophyta</taxon>
        <taxon>Magnoliopsida</taxon>
        <taxon>Amborellales</taxon>
        <taxon>Amborellaceae</taxon>
        <taxon>Amborella</taxon>
    </lineage>
</organism>
<dbReference type="InterPro" id="IPR036291">
    <property type="entry name" value="NAD(P)-bd_dom_sf"/>
</dbReference>
<gene>
    <name evidence="2" type="ORF">AMTR_s00050p00036010</name>
</gene>
<keyword evidence="3" id="KW-1185">Reference proteome</keyword>
<evidence type="ECO:0000256" key="1">
    <source>
        <dbReference type="ARBA" id="ARBA00023002"/>
    </source>
</evidence>
<evidence type="ECO:0000313" key="2">
    <source>
        <dbReference type="EMBL" id="ERN12858.1"/>
    </source>
</evidence>
<accession>W1PXB1</accession>
<dbReference type="Proteomes" id="UP000017836">
    <property type="component" value="Unassembled WGS sequence"/>
</dbReference>
<dbReference type="STRING" id="13333.W1PXB1"/>
<name>W1PXB1_AMBTC</name>
<dbReference type="InterPro" id="IPR050425">
    <property type="entry name" value="NAD(P)_dehydrat-like"/>
</dbReference>
<sequence>MYLCPRAERPALDFDEQNKLEVVTIASSIIVGPFIMQNIPGSVTAALALITRNEAHYSILLQHGLVHTDDLCNAHIFLYEHHATKGRYICSSQDKTILQLAKMMRERYPEYDIPIK</sequence>
<keyword evidence="1" id="KW-0560">Oxidoreductase</keyword>
<dbReference type="Gramene" id="ERN12858">
    <property type="protein sequence ID" value="ERN12858"/>
    <property type="gene ID" value="AMTR_s00050p00036010"/>
</dbReference>
<dbReference type="SUPFAM" id="SSF51735">
    <property type="entry name" value="NAD(P)-binding Rossmann-fold domains"/>
    <property type="match status" value="1"/>
</dbReference>
<protein>
    <recommendedName>
        <fullName evidence="4">NAD-dependent epimerase/dehydratase domain-containing protein</fullName>
    </recommendedName>
</protein>
<dbReference type="AlphaFoldDB" id="W1PXB1"/>
<evidence type="ECO:0000313" key="3">
    <source>
        <dbReference type="Proteomes" id="UP000017836"/>
    </source>
</evidence>
<dbReference type="PANTHER" id="PTHR10366">
    <property type="entry name" value="NAD DEPENDENT EPIMERASE/DEHYDRATASE"/>
    <property type="match status" value="1"/>
</dbReference>
<dbReference type="eggNOG" id="KOG1502">
    <property type="taxonomic scope" value="Eukaryota"/>
</dbReference>
<dbReference type="Gene3D" id="3.40.50.720">
    <property type="entry name" value="NAD(P)-binding Rossmann-like Domain"/>
    <property type="match status" value="1"/>
</dbReference>
<reference evidence="3" key="1">
    <citation type="journal article" date="2013" name="Science">
        <title>The Amborella genome and the evolution of flowering plants.</title>
        <authorList>
            <consortium name="Amborella Genome Project"/>
        </authorList>
    </citation>
    <scope>NUCLEOTIDE SEQUENCE [LARGE SCALE GENOMIC DNA]</scope>
</reference>